<dbReference type="STRING" id="1245769.A0A0C7N9C3"/>
<name>A0A0C7N9C3_9SACH</name>
<dbReference type="SUPFAM" id="SSF54928">
    <property type="entry name" value="RNA-binding domain, RBD"/>
    <property type="match status" value="1"/>
</dbReference>
<dbReference type="GeneID" id="34686625"/>
<dbReference type="GO" id="GO:0005743">
    <property type="term" value="C:mitochondrial inner membrane"/>
    <property type="evidence" value="ECO:0007669"/>
    <property type="project" value="EnsemblFungi"/>
</dbReference>
<dbReference type="GO" id="GO:0000372">
    <property type="term" value="P:Group I intron splicing"/>
    <property type="evidence" value="ECO:0007669"/>
    <property type="project" value="EnsemblFungi"/>
</dbReference>
<accession>A0A0C7N9C3</accession>
<dbReference type="OrthoDB" id="4062764at2759"/>
<keyword evidence="2" id="KW-1185">Reference proteome</keyword>
<organism evidence="1 2">
    <name type="scientific">Lachancea lanzarotensis</name>
    <dbReference type="NCBI Taxonomy" id="1245769"/>
    <lineage>
        <taxon>Eukaryota</taxon>
        <taxon>Fungi</taxon>
        <taxon>Dikarya</taxon>
        <taxon>Ascomycota</taxon>
        <taxon>Saccharomycotina</taxon>
        <taxon>Saccharomycetes</taxon>
        <taxon>Saccharomycetales</taxon>
        <taxon>Saccharomycetaceae</taxon>
        <taxon>Lachancea</taxon>
    </lineage>
</organism>
<dbReference type="GO" id="GO:0048027">
    <property type="term" value="F:mRNA 5'-UTR binding"/>
    <property type="evidence" value="ECO:0007669"/>
    <property type="project" value="EnsemblFungi"/>
</dbReference>
<sequence>MGVGKSVRNVLGHLKYGGKLADTFPPDSNKSGTAVRVAAAATEKYHRPHVLEFRTYNPSLIRMDFTRLLPQRKVPIAGTDEKDVHFEVLKVRDPKYFQFKDKYQLIFPDHNNMKKFARSAAYGRIEGAKAEFTPITLRHPELRYAKYVRNLEAAFDSSSRYFELLKTAKQPLHDPESSLETLRQTAAPLEAKSLLVWNLPANMPPYSIMERFWLYDIKQCFKIYWDVATGRTLTFVAFNSEEDCLSFSRNFHGVFFRDTDDCKLLVEALT</sequence>
<dbReference type="InterPro" id="IPR035979">
    <property type="entry name" value="RBD_domain_sf"/>
</dbReference>
<reference evidence="1 2" key="1">
    <citation type="submission" date="2014-12" db="EMBL/GenBank/DDBJ databases">
        <authorList>
            <person name="Neuveglise Cecile"/>
        </authorList>
    </citation>
    <scope>NUCLEOTIDE SEQUENCE [LARGE SCALE GENOMIC DNA]</scope>
    <source>
        <strain evidence="1 2">CBS 12615</strain>
    </source>
</reference>
<dbReference type="HOGENOM" id="CLU_1066355_0_0_1"/>
<dbReference type="GO" id="GO:0097157">
    <property type="term" value="F:pre-mRNA intronic binding"/>
    <property type="evidence" value="ECO:0007669"/>
    <property type="project" value="EnsemblFungi"/>
</dbReference>
<dbReference type="GO" id="GO:0005759">
    <property type="term" value="C:mitochondrial matrix"/>
    <property type="evidence" value="ECO:0007669"/>
    <property type="project" value="EnsemblFungi"/>
</dbReference>
<proteinExistence type="predicted"/>
<dbReference type="GO" id="GO:0090615">
    <property type="term" value="P:mitochondrial mRNA processing"/>
    <property type="evidence" value="ECO:0007669"/>
    <property type="project" value="EnsemblFungi"/>
</dbReference>
<dbReference type="GO" id="GO:0070131">
    <property type="term" value="P:positive regulation of mitochondrial translation"/>
    <property type="evidence" value="ECO:0007669"/>
    <property type="project" value="EnsemblFungi"/>
</dbReference>
<dbReference type="AlphaFoldDB" id="A0A0C7N9C3"/>
<dbReference type="EMBL" id="LN736366">
    <property type="protein sequence ID" value="CEP63135.1"/>
    <property type="molecule type" value="Genomic_DNA"/>
</dbReference>
<dbReference type="Proteomes" id="UP000054304">
    <property type="component" value="Unassembled WGS sequence"/>
</dbReference>
<protein>
    <submittedName>
        <fullName evidence="1">LALA0S07e03158g1_1</fullName>
    </submittedName>
</protein>
<dbReference type="RefSeq" id="XP_022629356.1">
    <property type="nucleotide sequence ID" value="XM_022771450.1"/>
</dbReference>
<gene>
    <name evidence="1" type="ORF">LALA0_S07e03158g</name>
</gene>
<evidence type="ECO:0000313" key="2">
    <source>
        <dbReference type="Proteomes" id="UP000054304"/>
    </source>
</evidence>
<evidence type="ECO:0000313" key="1">
    <source>
        <dbReference type="EMBL" id="CEP63135.1"/>
    </source>
</evidence>
<dbReference type="GO" id="GO:0045182">
    <property type="term" value="F:translation regulator activity"/>
    <property type="evidence" value="ECO:0007669"/>
    <property type="project" value="EnsemblFungi"/>
</dbReference>